<comment type="catalytic activity">
    <reaction evidence="17">
        <text>4 Fe(II)-[cytochrome c] + O2 + 8 H(+)(in) = 4 Fe(III)-[cytochrome c] + 2 H2O + 4 H(+)(out)</text>
        <dbReference type="Rhea" id="RHEA:11436"/>
        <dbReference type="Rhea" id="RHEA-COMP:10350"/>
        <dbReference type="Rhea" id="RHEA-COMP:14399"/>
        <dbReference type="ChEBI" id="CHEBI:15377"/>
        <dbReference type="ChEBI" id="CHEBI:15378"/>
        <dbReference type="ChEBI" id="CHEBI:15379"/>
        <dbReference type="ChEBI" id="CHEBI:29033"/>
        <dbReference type="ChEBI" id="CHEBI:29034"/>
        <dbReference type="EC" id="7.1.1.9"/>
    </reaction>
</comment>
<dbReference type="InterPro" id="IPR004677">
    <property type="entry name" value="Cyt_c_oxidase_cbb3_su1"/>
</dbReference>
<feature type="domain" description="Cytochrome c" evidence="22">
    <location>
        <begin position="618"/>
        <end position="800"/>
    </location>
</feature>
<dbReference type="PROSITE" id="PS50855">
    <property type="entry name" value="COX1"/>
    <property type="match status" value="1"/>
</dbReference>
<comment type="similarity">
    <text evidence="19">Belongs to the heme-copper respiratory oxidase family.</text>
</comment>
<dbReference type="GO" id="GO:0046872">
    <property type="term" value="F:metal ion binding"/>
    <property type="evidence" value="ECO:0007669"/>
    <property type="project" value="UniProtKB-KW"/>
</dbReference>
<dbReference type="InterPro" id="IPR003468">
    <property type="entry name" value="Cyt_c_oxidase_monohaem-su/FixO"/>
</dbReference>
<evidence type="ECO:0000256" key="2">
    <source>
        <dbReference type="ARBA" id="ARBA00004651"/>
    </source>
</evidence>
<dbReference type="AlphaFoldDB" id="A0A7X1AXX2"/>
<evidence type="ECO:0000256" key="18">
    <source>
        <dbReference type="PIRSR" id="PIRSR604677-50"/>
    </source>
</evidence>
<feature type="transmembrane region" description="Helical" evidence="20">
    <location>
        <begin position="21"/>
        <end position="44"/>
    </location>
</feature>
<dbReference type="Gene3D" id="1.20.210.10">
    <property type="entry name" value="Cytochrome c oxidase-like, subunit I domain"/>
    <property type="match status" value="1"/>
</dbReference>
<dbReference type="GO" id="GO:0020037">
    <property type="term" value="F:heme binding"/>
    <property type="evidence" value="ECO:0007669"/>
    <property type="project" value="InterPro"/>
</dbReference>
<feature type="transmembrane region" description="Helical" evidence="20">
    <location>
        <begin position="173"/>
        <end position="193"/>
    </location>
</feature>
<comment type="cofactor">
    <cofactor evidence="18">
        <name>heme</name>
        <dbReference type="ChEBI" id="CHEBI:30413"/>
    </cofactor>
    <text evidence="18">Binds 2 heme groups per subunit, denoted as high- and low-spin.</text>
</comment>
<evidence type="ECO:0000256" key="11">
    <source>
        <dbReference type="ARBA" id="ARBA00022967"/>
    </source>
</evidence>
<evidence type="ECO:0000256" key="9">
    <source>
        <dbReference type="ARBA" id="ARBA00022692"/>
    </source>
</evidence>
<comment type="subcellular location">
    <subcellularLocation>
        <location evidence="2">Cell membrane</location>
        <topology evidence="2">Multi-pass membrane protein</topology>
    </subcellularLocation>
</comment>
<dbReference type="GO" id="GO:0009060">
    <property type="term" value="P:aerobic respiration"/>
    <property type="evidence" value="ECO:0007669"/>
    <property type="project" value="InterPro"/>
</dbReference>
<evidence type="ECO:0000256" key="8">
    <source>
        <dbReference type="ARBA" id="ARBA00022660"/>
    </source>
</evidence>
<keyword evidence="16 20" id="KW-0472">Membrane</keyword>
<keyword evidence="11" id="KW-1278">Translocase</keyword>
<dbReference type="InterPro" id="IPR009056">
    <property type="entry name" value="Cyt_c-like_dom"/>
</dbReference>
<name>A0A7X1AXX2_9BACT</name>
<evidence type="ECO:0000256" key="7">
    <source>
        <dbReference type="ARBA" id="ARBA00022617"/>
    </source>
</evidence>
<feature type="transmembrane region" description="Helical" evidence="20">
    <location>
        <begin position="540"/>
        <end position="561"/>
    </location>
</feature>
<dbReference type="InterPro" id="IPR036927">
    <property type="entry name" value="Cyt_c_oxase-like_su1_sf"/>
</dbReference>
<keyword evidence="15" id="KW-0186">Copper</keyword>
<sequence>MENHSRVTIEYDDRIVRQFTIASIFWGVIGMSAGALIASQLNFWQMNGKFLEWLTFGLIQNEGLQQITFGRLRPLHTNAAIFAFVGNMMFAGVYYSTQRLCRCRLASDLLSKIHFWGWQLIIVGAAISLPIGLTRGKEYAELIWPINICVVLIWVVFAINFFWTLIRRNERSLYVALWFYIATIVTVAMLYIVNHLSIPTSFTHSYPIFAGVQDALVQWWYGHNAVAFFLTTPILGIMYYFIPKAAQRPVYSYRLSVIHFWSLVFIYIWAGPHHLLNTALPSWLQALGMIFSLMLWAPSWGGMLNGLLTLRGAWHRLRTDPVLKFLIAGVTFYGMATFEGPLLAIKSLNSLSHYSDWTIGHVHSGTLGWNGFMAAGMFYWLAPRLWRRKKDPVEPHDAEVSCRGLHSVALANLHFWLGMIGILLYVGAMWVSGITQGIMLNAVNGTTLAYPEFIETLNAIRAPMLFRLIGGVFYLAGYVLLAYNIFRTIRAGEPTTGTIEVEIDESREPGFLKAFINAPVAYSTGIIVFGSFWLFGGGGWLILGMIGSILTVLGAVAHFEISGARWVEWYDKLLKNWAGFTILTFISVAIGGAIQIIPTITVERASNIEGRIQIPYTPLELAGRDIFISEGCYNCHSQMIRTMVPDVLRYGSRQDQGYSRLGESIYDFPFQWGSKRTGPDLAREGGAIKDGYTYMRIGKRDNVWQYGHLMNPRDLSPGSTMPNYPFLADQKIDIPSLADRIAVQRDWLGVPYPVEMDEEIVRSLAEKQALEIANDLKERQFYVDPDSKMVALISYLQKLGAYEETARTAKND</sequence>
<comment type="caution">
    <text evidence="23">The sequence shown here is derived from an EMBL/GenBank/DDBJ whole genome shotgun (WGS) entry which is preliminary data.</text>
</comment>
<feature type="binding site" description="axial binding residue" evidence="18">
    <location>
        <position position="363"/>
    </location>
    <ligand>
        <name>heme b</name>
        <dbReference type="ChEBI" id="CHEBI:60344"/>
        <label>1; low-spin</label>
    </ligand>
    <ligandPart>
        <name>Fe</name>
        <dbReference type="ChEBI" id="CHEBI:18248"/>
    </ligandPart>
</feature>
<reference evidence="23 24" key="1">
    <citation type="submission" date="2020-07" db="EMBL/GenBank/DDBJ databases">
        <authorList>
            <person name="Feng X."/>
        </authorList>
    </citation>
    <scope>NUCLEOTIDE SEQUENCE [LARGE SCALE GENOMIC DNA]</scope>
    <source>
        <strain evidence="23 24">JCM14086</strain>
    </source>
</reference>
<evidence type="ECO:0000256" key="15">
    <source>
        <dbReference type="ARBA" id="ARBA00023008"/>
    </source>
</evidence>
<feature type="transmembrane region" description="Helical" evidence="20">
    <location>
        <begin position="79"/>
        <end position="97"/>
    </location>
</feature>
<feature type="transmembrane region" description="Helical" evidence="20">
    <location>
        <begin position="282"/>
        <end position="310"/>
    </location>
</feature>
<evidence type="ECO:0000313" key="24">
    <source>
        <dbReference type="Proteomes" id="UP000525652"/>
    </source>
</evidence>
<organism evidence="23 24">
    <name type="scientific">Puniceicoccus vermicola</name>
    <dbReference type="NCBI Taxonomy" id="388746"/>
    <lineage>
        <taxon>Bacteria</taxon>
        <taxon>Pseudomonadati</taxon>
        <taxon>Verrucomicrobiota</taxon>
        <taxon>Opitutia</taxon>
        <taxon>Puniceicoccales</taxon>
        <taxon>Puniceicoccaceae</taxon>
        <taxon>Puniceicoccus</taxon>
    </lineage>
</organism>
<dbReference type="GO" id="GO:0004129">
    <property type="term" value="F:cytochrome-c oxidase activity"/>
    <property type="evidence" value="ECO:0007669"/>
    <property type="project" value="UniProtKB-EC"/>
</dbReference>
<keyword evidence="14 18" id="KW-0408">Iron</keyword>
<evidence type="ECO:0000256" key="6">
    <source>
        <dbReference type="ARBA" id="ARBA00022475"/>
    </source>
</evidence>
<dbReference type="PROSITE" id="PS51007">
    <property type="entry name" value="CYTC"/>
    <property type="match status" value="1"/>
</dbReference>
<feature type="binding site" evidence="18">
    <location>
        <position position="273"/>
    </location>
    <ligand>
        <name>Cu cation</name>
        <dbReference type="ChEBI" id="CHEBI:23378"/>
        <label>B</label>
    </ligand>
</feature>
<evidence type="ECO:0000256" key="1">
    <source>
        <dbReference type="ARBA" id="ARBA00001970"/>
    </source>
</evidence>
<evidence type="ECO:0000256" key="10">
    <source>
        <dbReference type="ARBA" id="ARBA00022723"/>
    </source>
</evidence>
<keyword evidence="24" id="KW-1185">Reference proteome</keyword>
<dbReference type="PANTHER" id="PTHR10422:SF29">
    <property type="entry name" value="CYTOCHROME C OXIDASE SUBUNIT 1 HOMOLOG, BACTEROID"/>
    <property type="match status" value="1"/>
</dbReference>
<gene>
    <name evidence="23" type="primary">ccoN</name>
    <name evidence="23" type="ORF">H5P30_09560</name>
</gene>
<dbReference type="InterPro" id="IPR036909">
    <property type="entry name" value="Cyt_c-like_dom_sf"/>
</dbReference>
<accession>A0A7X1AXX2</accession>
<feature type="binding site" description="axial binding residue" evidence="18">
    <location>
        <position position="76"/>
    </location>
    <ligand>
        <name>heme b</name>
        <dbReference type="ChEBI" id="CHEBI:60344"/>
        <label>1; low-spin</label>
    </ligand>
    <ligandPart>
        <name>Fe</name>
        <dbReference type="ChEBI" id="CHEBI:18248"/>
    </ligandPart>
</feature>
<dbReference type="NCBIfam" id="TIGR00780">
    <property type="entry name" value="ccoN"/>
    <property type="match status" value="1"/>
</dbReference>
<dbReference type="Pfam" id="PF00115">
    <property type="entry name" value="COX1"/>
    <property type="match status" value="1"/>
</dbReference>
<feature type="domain" description="Cytochrome oxidase subunit I profile" evidence="21">
    <location>
        <begin position="1"/>
        <end position="522"/>
    </location>
</feature>
<feature type="transmembrane region" description="Helical" evidence="20">
    <location>
        <begin position="143"/>
        <end position="166"/>
    </location>
</feature>
<feature type="binding site" description="axial binding residue" evidence="18">
    <location>
        <position position="361"/>
    </location>
    <ligand>
        <name>heme b</name>
        <dbReference type="ChEBI" id="CHEBI:60344"/>
        <label>2; high-spin</label>
    </ligand>
    <ligandPart>
        <name>Fe</name>
        <dbReference type="ChEBI" id="CHEBI:18248"/>
    </ligandPart>
</feature>
<protein>
    <recommendedName>
        <fullName evidence="4">cytochrome-c oxidase</fullName>
        <ecNumber evidence="4">7.1.1.9</ecNumber>
    </recommendedName>
</protein>
<dbReference type="Proteomes" id="UP000525652">
    <property type="component" value="Unassembled WGS sequence"/>
</dbReference>
<evidence type="ECO:0000259" key="22">
    <source>
        <dbReference type="PROSITE" id="PS51007"/>
    </source>
</evidence>
<feature type="transmembrane region" description="Helical" evidence="20">
    <location>
        <begin position="253"/>
        <end position="270"/>
    </location>
</feature>
<feature type="transmembrane region" description="Helical" evidence="20">
    <location>
        <begin position="322"/>
        <end position="345"/>
    </location>
</feature>
<feature type="transmembrane region" description="Helical" evidence="20">
    <location>
        <begin position="365"/>
        <end position="382"/>
    </location>
</feature>
<feature type="transmembrane region" description="Helical" evidence="20">
    <location>
        <begin position="514"/>
        <end position="534"/>
    </location>
</feature>
<feature type="binding site" evidence="18">
    <location>
        <position position="274"/>
    </location>
    <ligand>
        <name>Cu cation</name>
        <dbReference type="ChEBI" id="CHEBI:23378"/>
        <label>B</label>
    </ligand>
</feature>
<dbReference type="EMBL" id="JACHVA010000081">
    <property type="protein sequence ID" value="MBC2602021.1"/>
    <property type="molecule type" value="Genomic_DNA"/>
</dbReference>
<dbReference type="InterPro" id="IPR023615">
    <property type="entry name" value="Cyt_c_Oxase_su1_BS"/>
</dbReference>
<feature type="transmembrane region" description="Helical" evidence="20">
    <location>
        <begin position="413"/>
        <end position="431"/>
    </location>
</feature>
<keyword evidence="9 19" id="KW-0812">Transmembrane</keyword>
<dbReference type="Pfam" id="PF02433">
    <property type="entry name" value="FixO"/>
    <property type="match status" value="1"/>
</dbReference>
<dbReference type="GO" id="GO:0015990">
    <property type="term" value="P:electron transport coupled proton transport"/>
    <property type="evidence" value="ECO:0007669"/>
    <property type="project" value="TreeGrafter"/>
</dbReference>
<dbReference type="GO" id="GO:0022904">
    <property type="term" value="P:respiratory electron transport chain"/>
    <property type="evidence" value="ECO:0007669"/>
    <property type="project" value="TreeGrafter"/>
</dbReference>
<keyword evidence="13 20" id="KW-1133">Transmembrane helix</keyword>
<dbReference type="InterPro" id="IPR000883">
    <property type="entry name" value="Cyt_C_Oxase_1"/>
</dbReference>
<keyword evidence="10 18" id="KW-0479">Metal-binding</keyword>
<dbReference type="RefSeq" id="WP_185692720.1">
    <property type="nucleotide sequence ID" value="NZ_JACHVA010000081.1"/>
</dbReference>
<dbReference type="Gene3D" id="1.10.760.10">
    <property type="entry name" value="Cytochrome c-like domain"/>
    <property type="match status" value="1"/>
</dbReference>
<feature type="transmembrane region" description="Helical" evidence="20">
    <location>
        <begin position="465"/>
        <end position="486"/>
    </location>
</feature>
<dbReference type="SUPFAM" id="SSF81442">
    <property type="entry name" value="Cytochrome c oxidase subunit I-like"/>
    <property type="match status" value="1"/>
</dbReference>
<evidence type="ECO:0000256" key="12">
    <source>
        <dbReference type="ARBA" id="ARBA00022982"/>
    </source>
</evidence>
<feature type="binding site" evidence="18">
    <location>
        <position position="223"/>
    </location>
    <ligand>
        <name>Cu cation</name>
        <dbReference type="ChEBI" id="CHEBI:23378"/>
        <label>B</label>
    </ligand>
</feature>
<evidence type="ECO:0000256" key="3">
    <source>
        <dbReference type="ARBA" id="ARBA00004673"/>
    </source>
</evidence>
<keyword evidence="7 18" id="KW-0349">Heme</keyword>
<evidence type="ECO:0000259" key="21">
    <source>
        <dbReference type="PROSITE" id="PS50855"/>
    </source>
</evidence>
<comment type="cofactor">
    <cofactor evidence="18">
        <name>Cu(2+)</name>
        <dbReference type="ChEBI" id="CHEBI:29036"/>
    </cofactor>
    <text evidence="18">Binds 1 copper ion per subunit, denoted as copper B.</text>
</comment>
<dbReference type="PROSITE" id="PS00077">
    <property type="entry name" value="COX1_CUB"/>
    <property type="match status" value="1"/>
</dbReference>
<feature type="transmembrane region" description="Helical" evidence="20">
    <location>
        <begin position="219"/>
        <end position="241"/>
    </location>
</feature>
<dbReference type="EC" id="7.1.1.9" evidence="4"/>
<dbReference type="GO" id="GO:0005886">
    <property type="term" value="C:plasma membrane"/>
    <property type="evidence" value="ECO:0007669"/>
    <property type="project" value="UniProtKB-SubCell"/>
</dbReference>
<comment type="pathway">
    <text evidence="3">Energy metabolism; oxidative phosphorylation.</text>
</comment>
<evidence type="ECO:0000256" key="17">
    <source>
        <dbReference type="ARBA" id="ARBA00047816"/>
    </source>
</evidence>
<dbReference type="SUPFAM" id="SSF46626">
    <property type="entry name" value="Cytochrome c"/>
    <property type="match status" value="1"/>
</dbReference>
<evidence type="ECO:0000256" key="14">
    <source>
        <dbReference type="ARBA" id="ARBA00023004"/>
    </source>
</evidence>
<keyword evidence="8 19" id="KW-0679">Respiratory chain</keyword>
<dbReference type="PANTHER" id="PTHR10422">
    <property type="entry name" value="CYTOCHROME C OXIDASE SUBUNIT 1"/>
    <property type="match status" value="1"/>
</dbReference>
<comment type="cofactor">
    <cofactor evidence="1">
        <name>heme b</name>
        <dbReference type="ChEBI" id="CHEBI:60344"/>
    </cofactor>
</comment>
<keyword evidence="5 19" id="KW-0813">Transport</keyword>
<feature type="transmembrane region" description="Helical" evidence="20">
    <location>
        <begin position="109"/>
        <end position="131"/>
    </location>
</feature>
<evidence type="ECO:0000313" key="23">
    <source>
        <dbReference type="EMBL" id="MBC2602021.1"/>
    </source>
</evidence>
<proteinExistence type="inferred from homology"/>
<keyword evidence="6" id="KW-1003">Cell membrane</keyword>
<dbReference type="NCBIfam" id="NF011053">
    <property type="entry name" value="PRK14485.1"/>
    <property type="match status" value="1"/>
</dbReference>
<evidence type="ECO:0000256" key="5">
    <source>
        <dbReference type="ARBA" id="ARBA00022448"/>
    </source>
</evidence>
<evidence type="ECO:0000256" key="4">
    <source>
        <dbReference type="ARBA" id="ARBA00012949"/>
    </source>
</evidence>
<dbReference type="InterPro" id="IPR023616">
    <property type="entry name" value="Cyt_c_oxase-like_su1_dom"/>
</dbReference>
<evidence type="ECO:0000256" key="13">
    <source>
        <dbReference type="ARBA" id="ARBA00022989"/>
    </source>
</evidence>
<evidence type="ECO:0000256" key="19">
    <source>
        <dbReference type="RuleBase" id="RU000370"/>
    </source>
</evidence>
<keyword evidence="12 19" id="KW-0249">Electron transport</keyword>
<feature type="transmembrane region" description="Helical" evidence="20">
    <location>
        <begin position="573"/>
        <end position="597"/>
    </location>
</feature>
<evidence type="ECO:0000256" key="20">
    <source>
        <dbReference type="SAM" id="Phobius"/>
    </source>
</evidence>
<evidence type="ECO:0000256" key="16">
    <source>
        <dbReference type="ARBA" id="ARBA00023136"/>
    </source>
</evidence>